<protein>
    <submittedName>
        <fullName evidence="2">Uncharacterized protein</fullName>
    </submittedName>
</protein>
<accession>G4RNX3</accession>
<gene>
    <name evidence="2" type="ordered locus">TTX_0607</name>
</gene>
<dbReference type="KEGG" id="ttn:TTX_0607"/>
<dbReference type="HOGENOM" id="CLU_1870855_0_0_2"/>
<sequence length="148" mass="16599">MNAKDAASLLKSKLESPSFIKAVGKTTAEAIRTLLQAYECSVVLSKSEVMRLLNDYYIFESRIKSLVEFYEKLTGGALSALAKLTFGEEVDLPEADYKALLRELEVYRSALFKLGELLREAERNCPDYNRKPRPSRRGEGHSSTNSNA</sequence>
<dbReference type="OrthoDB" id="27446at2157"/>
<reference evidence="2 3" key="1">
    <citation type="journal article" date="2011" name="PLoS ONE">
        <title>The complete genome sequence of Thermoproteus tenax: a physiologically versatile member of the Crenarchaeota.</title>
        <authorList>
            <person name="Siebers B."/>
            <person name="Zaparty M."/>
            <person name="Raddatz G."/>
            <person name="Tjaden B."/>
            <person name="Albers S.V."/>
            <person name="Bell S.D."/>
            <person name="Blombach F."/>
            <person name="Kletzin A."/>
            <person name="Kyrpides N."/>
            <person name="Lanz C."/>
            <person name="Plagens A."/>
            <person name="Rampp M."/>
            <person name="Rosinus A."/>
            <person name="von Jan M."/>
            <person name="Makarova K.S."/>
            <person name="Klenk H.P."/>
            <person name="Schuster S.C."/>
            <person name="Hensel R."/>
        </authorList>
    </citation>
    <scope>NUCLEOTIDE SEQUENCE [LARGE SCALE GENOMIC DNA]</scope>
    <source>
        <strain evidence="3">ATCC 35583 / DSM 2078 / JCM 9277 / NBRC 100435 / Kra 1</strain>
    </source>
</reference>
<evidence type="ECO:0000313" key="3">
    <source>
        <dbReference type="Proteomes" id="UP000002654"/>
    </source>
</evidence>
<name>G4RNX3_THETK</name>
<feature type="region of interest" description="Disordered" evidence="1">
    <location>
        <begin position="125"/>
        <end position="148"/>
    </location>
</feature>
<dbReference type="GeneID" id="11263603"/>
<organism evidence="2 3">
    <name type="scientific">Thermoproteus tenax (strain ATCC 35583 / DSM 2078 / JCM 9277 / NBRC 100435 / Kra 1)</name>
    <dbReference type="NCBI Taxonomy" id="768679"/>
    <lineage>
        <taxon>Archaea</taxon>
        <taxon>Thermoproteota</taxon>
        <taxon>Thermoprotei</taxon>
        <taxon>Thermoproteales</taxon>
        <taxon>Thermoproteaceae</taxon>
        <taxon>Thermoproteus</taxon>
    </lineage>
</organism>
<dbReference type="RefSeq" id="WP_014126524.1">
    <property type="nucleotide sequence ID" value="NC_016070.1"/>
</dbReference>
<dbReference type="eggNOG" id="arCOG05703">
    <property type="taxonomic scope" value="Archaea"/>
</dbReference>
<dbReference type="EMBL" id="FN869859">
    <property type="protein sequence ID" value="CCC81267.1"/>
    <property type="molecule type" value="Genomic_DNA"/>
</dbReference>
<evidence type="ECO:0000313" key="2">
    <source>
        <dbReference type="EMBL" id="CCC81267.1"/>
    </source>
</evidence>
<feature type="compositionally biased region" description="Basic and acidic residues" evidence="1">
    <location>
        <begin position="125"/>
        <end position="140"/>
    </location>
</feature>
<dbReference type="Proteomes" id="UP000002654">
    <property type="component" value="Chromosome"/>
</dbReference>
<dbReference type="AlphaFoldDB" id="G4RNX3"/>
<proteinExistence type="predicted"/>
<keyword evidence="3" id="KW-1185">Reference proteome</keyword>
<dbReference type="PATRIC" id="fig|768679.9.peg.619"/>
<dbReference type="PaxDb" id="768679-TTX_0607"/>
<evidence type="ECO:0000256" key="1">
    <source>
        <dbReference type="SAM" id="MobiDB-lite"/>
    </source>
</evidence>